<dbReference type="GO" id="GO:0005829">
    <property type="term" value="C:cytosol"/>
    <property type="evidence" value="ECO:0007669"/>
    <property type="project" value="TreeGrafter"/>
</dbReference>
<evidence type="ECO:0000313" key="12">
    <source>
        <dbReference type="Proteomes" id="UP000191135"/>
    </source>
</evidence>
<evidence type="ECO:0000256" key="5">
    <source>
        <dbReference type="ARBA" id="ARBA00022676"/>
    </source>
</evidence>
<dbReference type="Proteomes" id="UP000191135">
    <property type="component" value="Chromosome"/>
</dbReference>
<dbReference type="Gene3D" id="3.40.50.2000">
    <property type="entry name" value="Glycogen Phosphorylase B"/>
    <property type="match status" value="2"/>
</dbReference>
<dbReference type="OrthoDB" id="9808590at2"/>
<sequence length="483" mass="52047">MKVLSVASEIYPLIKTGGLADVAGALPLALAAYGIHTRTLIPGYPAVMKAIGDKAEKVITLYDLFGEQANVLEARHDGLDLLILDAPALFNRFGNPYNAPHGEGYSDNWRRFGALSKAAADIAASAIPGWEPDLVHAHDWQAALTPVYMRFAPTPEKPSILTIHNIAFQGNFDTGIFPWLGLPDHALAVDGVEYYGKVSFLKGGLQTAWAVTTVSPTYAREIQTPQYGMGLEGLISARAHTVHGIVNGIDTDVWDPATDDTIVSRYSAHKPKGRVENRQAVGETFGLDNDDSPIFSVVSRLTWQKGMDILAAVVGDLVAMGGKLVVLGSGEPGLEEAFRNAARYYPGRVGTIIGYDEKLSHMVQAGADAILVPSRFEPCGLTQLYALRYGCIPVVARTGGLADTVIDANPAALAVNAATGVQFSPVEPWSLSHAIRRTINLYDDKKTWLAMQKQGMKSDVSWKASAGLYADLYKQLDLMVSKP</sequence>
<evidence type="ECO:0000256" key="4">
    <source>
        <dbReference type="ARBA" id="ARBA00010281"/>
    </source>
</evidence>
<dbReference type="EMBL" id="CP020330">
    <property type="protein sequence ID" value="AQZ53145.1"/>
    <property type="molecule type" value="Genomic_DNA"/>
</dbReference>
<keyword evidence="12" id="KW-1185">Reference proteome</keyword>
<dbReference type="UniPathway" id="UPA00164"/>
<protein>
    <recommendedName>
        <fullName evidence="8">Glycogen synthase</fullName>
        <ecNumber evidence="8">2.4.1.21</ecNumber>
    </recommendedName>
    <alternativeName>
        <fullName evidence="8">Starch [bacterial glycogen] synthase</fullName>
    </alternativeName>
</protein>
<evidence type="ECO:0000259" key="9">
    <source>
        <dbReference type="Pfam" id="PF00534"/>
    </source>
</evidence>
<feature type="binding site" evidence="8">
    <location>
        <position position="15"/>
    </location>
    <ligand>
        <name>ADP-alpha-D-glucose</name>
        <dbReference type="ChEBI" id="CHEBI:57498"/>
    </ligand>
</feature>
<dbReference type="KEGG" id="mmed:Mame_03844"/>
<dbReference type="InterPro" id="IPR013534">
    <property type="entry name" value="Starch_synth_cat_dom"/>
</dbReference>
<dbReference type="InterPro" id="IPR011835">
    <property type="entry name" value="GS/SS"/>
</dbReference>
<evidence type="ECO:0000256" key="3">
    <source>
        <dbReference type="ARBA" id="ARBA00004964"/>
    </source>
</evidence>
<comment type="pathway">
    <text evidence="3 8">Glycan biosynthesis; glycogen biosynthesis.</text>
</comment>
<organism evidence="11 12">
    <name type="scientific">Martelella mediterranea DSM 17316</name>
    <dbReference type="NCBI Taxonomy" id="1122214"/>
    <lineage>
        <taxon>Bacteria</taxon>
        <taxon>Pseudomonadati</taxon>
        <taxon>Pseudomonadota</taxon>
        <taxon>Alphaproteobacteria</taxon>
        <taxon>Hyphomicrobiales</taxon>
        <taxon>Aurantimonadaceae</taxon>
        <taxon>Martelella</taxon>
    </lineage>
</organism>
<dbReference type="GO" id="GO:0009011">
    <property type="term" value="F:alpha-1,4-glucan glucosyltransferase (ADP-glucose donor) activity"/>
    <property type="evidence" value="ECO:0007669"/>
    <property type="project" value="UniProtKB-UniRule"/>
</dbReference>
<evidence type="ECO:0000313" key="11">
    <source>
        <dbReference type="EMBL" id="AQZ53145.1"/>
    </source>
</evidence>
<dbReference type="STRING" id="1122214.Mame_03844"/>
<evidence type="ECO:0000256" key="7">
    <source>
        <dbReference type="ARBA" id="ARBA00023056"/>
    </source>
</evidence>
<dbReference type="EC" id="2.4.1.21" evidence="8"/>
<dbReference type="eggNOG" id="COG0297">
    <property type="taxonomic scope" value="Bacteria"/>
</dbReference>
<comment type="catalytic activity">
    <reaction evidence="1 8">
        <text>[(1-&gt;4)-alpha-D-glucosyl](n) + ADP-alpha-D-glucose = [(1-&gt;4)-alpha-D-glucosyl](n+1) + ADP + H(+)</text>
        <dbReference type="Rhea" id="RHEA:18189"/>
        <dbReference type="Rhea" id="RHEA-COMP:9584"/>
        <dbReference type="Rhea" id="RHEA-COMP:9587"/>
        <dbReference type="ChEBI" id="CHEBI:15378"/>
        <dbReference type="ChEBI" id="CHEBI:15444"/>
        <dbReference type="ChEBI" id="CHEBI:57498"/>
        <dbReference type="ChEBI" id="CHEBI:456216"/>
        <dbReference type="EC" id="2.4.1.21"/>
    </reaction>
</comment>
<feature type="domain" description="Glycosyl transferase family 1" evidence="9">
    <location>
        <begin position="289"/>
        <end position="442"/>
    </location>
</feature>
<dbReference type="SUPFAM" id="SSF53756">
    <property type="entry name" value="UDP-Glycosyltransferase/glycogen phosphorylase"/>
    <property type="match status" value="1"/>
</dbReference>
<dbReference type="AlphaFoldDB" id="A0A1U9Z603"/>
<dbReference type="GO" id="GO:0004373">
    <property type="term" value="F:alpha-1,4-glucan glucosyltransferase (UDP-glucose donor) activity"/>
    <property type="evidence" value="ECO:0007669"/>
    <property type="project" value="InterPro"/>
</dbReference>
<dbReference type="GO" id="GO:0005978">
    <property type="term" value="P:glycogen biosynthetic process"/>
    <property type="evidence" value="ECO:0007669"/>
    <property type="project" value="UniProtKB-UniRule"/>
</dbReference>
<proteinExistence type="inferred from homology"/>
<comment type="function">
    <text evidence="2 8">Synthesizes alpha-1,4-glucan chains using ADP-glucose.</text>
</comment>
<dbReference type="PANTHER" id="PTHR45825">
    <property type="entry name" value="GRANULE-BOUND STARCH SYNTHASE 1, CHLOROPLASTIC/AMYLOPLASTIC"/>
    <property type="match status" value="1"/>
</dbReference>
<dbReference type="NCBIfam" id="TIGR02095">
    <property type="entry name" value="glgA"/>
    <property type="match status" value="1"/>
</dbReference>
<dbReference type="PANTHER" id="PTHR45825:SF11">
    <property type="entry name" value="ALPHA AMYLASE DOMAIN-CONTAINING PROTEIN"/>
    <property type="match status" value="1"/>
</dbReference>
<keyword evidence="6 8" id="KW-0808">Transferase</keyword>
<dbReference type="NCBIfam" id="NF001899">
    <property type="entry name" value="PRK00654.1-2"/>
    <property type="match status" value="1"/>
</dbReference>
<keyword evidence="5 8" id="KW-0328">Glycosyltransferase</keyword>
<accession>A0A1U9Z603</accession>
<evidence type="ECO:0000256" key="8">
    <source>
        <dbReference type="HAMAP-Rule" id="MF_00484"/>
    </source>
</evidence>
<name>A0A1U9Z603_9HYPH</name>
<dbReference type="CDD" id="cd03791">
    <property type="entry name" value="GT5_Glycogen_synthase_DULL1-like"/>
    <property type="match status" value="1"/>
</dbReference>
<evidence type="ECO:0000259" key="10">
    <source>
        <dbReference type="Pfam" id="PF08323"/>
    </source>
</evidence>
<dbReference type="HAMAP" id="MF_00484">
    <property type="entry name" value="Glycogen_synth"/>
    <property type="match status" value="1"/>
</dbReference>
<dbReference type="Pfam" id="PF00534">
    <property type="entry name" value="Glycos_transf_1"/>
    <property type="match status" value="1"/>
</dbReference>
<feature type="domain" description="Starch synthase catalytic" evidence="10">
    <location>
        <begin position="2"/>
        <end position="236"/>
    </location>
</feature>
<dbReference type="RefSeq" id="WP_018065477.1">
    <property type="nucleotide sequence ID" value="NZ_AQWH01000013.1"/>
</dbReference>
<gene>
    <name evidence="11" type="primary">glgA1</name>
    <name evidence="8" type="synonym">glgA</name>
    <name evidence="11" type="ORF">Mame_03844</name>
</gene>
<dbReference type="InterPro" id="IPR001296">
    <property type="entry name" value="Glyco_trans_1"/>
</dbReference>
<comment type="similarity">
    <text evidence="4 8">Belongs to the glycosyltransferase 1 family. Bacterial/plant glycogen synthase subfamily.</text>
</comment>
<keyword evidence="7 8" id="KW-0320">Glycogen biosynthesis</keyword>
<evidence type="ECO:0000256" key="1">
    <source>
        <dbReference type="ARBA" id="ARBA00001478"/>
    </source>
</evidence>
<reference evidence="11 12" key="1">
    <citation type="submission" date="2017-03" db="EMBL/GenBank/DDBJ databases">
        <title>Foreign affairs: Plasmid Transfer between Roseobacters and Rhizobia.</title>
        <authorList>
            <person name="Bartling P."/>
            <person name="Bunk B."/>
            <person name="Overmann J."/>
            <person name="Brinkmann H."/>
            <person name="Petersen J."/>
        </authorList>
    </citation>
    <scope>NUCLEOTIDE SEQUENCE [LARGE SCALE GENOMIC DNA]</scope>
    <source>
        <strain evidence="11 12">MACL11</strain>
    </source>
</reference>
<evidence type="ECO:0000256" key="6">
    <source>
        <dbReference type="ARBA" id="ARBA00022679"/>
    </source>
</evidence>
<evidence type="ECO:0000256" key="2">
    <source>
        <dbReference type="ARBA" id="ARBA00002764"/>
    </source>
</evidence>
<dbReference type="Pfam" id="PF08323">
    <property type="entry name" value="Glyco_transf_5"/>
    <property type="match status" value="1"/>
</dbReference>